<dbReference type="InterPro" id="IPR003593">
    <property type="entry name" value="AAA+_ATPase"/>
</dbReference>
<dbReference type="SMART" id="SM00382">
    <property type="entry name" value="AAA"/>
    <property type="match status" value="1"/>
</dbReference>
<dbReference type="EMBL" id="JASBAO010000001">
    <property type="protein sequence ID" value="MDI2089838.1"/>
    <property type="molecule type" value="Genomic_DNA"/>
</dbReference>
<comment type="caution">
    <text evidence="6">The sequence shown here is derived from an EMBL/GenBank/DDBJ whole genome shotgun (WGS) entry which is preliminary data.</text>
</comment>
<proteinExistence type="inferred from homology"/>
<keyword evidence="3" id="KW-0547">Nucleotide-binding</keyword>
<dbReference type="PROSITE" id="PS50893">
    <property type="entry name" value="ABC_TRANSPORTER_2"/>
    <property type="match status" value="1"/>
</dbReference>
<dbReference type="Gene3D" id="3.40.50.300">
    <property type="entry name" value="P-loop containing nucleotide triphosphate hydrolases"/>
    <property type="match status" value="1"/>
</dbReference>
<organism evidence="6 7">
    <name type="scientific">Commensalibacter oyaizuii</name>
    <dbReference type="NCBI Taxonomy" id="3043873"/>
    <lineage>
        <taxon>Bacteria</taxon>
        <taxon>Pseudomonadati</taxon>
        <taxon>Pseudomonadota</taxon>
        <taxon>Alphaproteobacteria</taxon>
        <taxon>Acetobacterales</taxon>
        <taxon>Acetobacteraceae</taxon>
    </lineage>
</organism>
<dbReference type="InterPro" id="IPR017871">
    <property type="entry name" value="ABC_transporter-like_CS"/>
</dbReference>
<name>A0ABT6PYP0_9PROT</name>
<evidence type="ECO:0000256" key="4">
    <source>
        <dbReference type="ARBA" id="ARBA00022840"/>
    </source>
</evidence>
<dbReference type="SUPFAM" id="SSF52540">
    <property type="entry name" value="P-loop containing nucleoside triphosphate hydrolases"/>
    <property type="match status" value="1"/>
</dbReference>
<dbReference type="RefSeq" id="WP_281447011.1">
    <property type="nucleotide sequence ID" value="NZ_JASBAO010000001.1"/>
</dbReference>
<protein>
    <submittedName>
        <fullName evidence="6">ABC transporter ATP-binding protein</fullName>
    </submittedName>
</protein>
<keyword evidence="4 6" id="KW-0067">ATP-binding</keyword>
<dbReference type="InterPro" id="IPR050166">
    <property type="entry name" value="ABC_transporter_ATP-bind"/>
</dbReference>
<dbReference type="PROSITE" id="PS00211">
    <property type="entry name" value="ABC_TRANSPORTER_1"/>
    <property type="match status" value="1"/>
</dbReference>
<gene>
    <name evidence="6" type="ORF">QJV27_00350</name>
</gene>
<dbReference type="InterPro" id="IPR027417">
    <property type="entry name" value="P-loop_NTPase"/>
</dbReference>
<evidence type="ECO:0000256" key="3">
    <source>
        <dbReference type="ARBA" id="ARBA00022741"/>
    </source>
</evidence>
<reference evidence="6" key="1">
    <citation type="submission" date="2023-05" db="EMBL/GenBank/DDBJ databases">
        <title>Whole genome sequence of Commensalibacter sp.</title>
        <authorList>
            <person name="Charoenyingcharoen P."/>
            <person name="Yukphan P."/>
        </authorList>
    </citation>
    <scope>NUCLEOTIDE SEQUENCE</scope>
    <source>
        <strain evidence="6">TBRC 16381</strain>
    </source>
</reference>
<comment type="similarity">
    <text evidence="1">Belongs to the ABC transporter superfamily.</text>
</comment>
<dbReference type="Proteomes" id="UP001431634">
    <property type="component" value="Unassembled WGS sequence"/>
</dbReference>
<evidence type="ECO:0000256" key="2">
    <source>
        <dbReference type="ARBA" id="ARBA00022448"/>
    </source>
</evidence>
<evidence type="ECO:0000256" key="1">
    <source>
        <dbReference type="ARBA" id="ARBA00005417"/>
    </source>
</evidence>
<dbReference type="GO" id="GO:0005524">
    <property type="term" value="F:ATP binding"/>
    <property type="evidence" value="ECO:0007669"/>
    <property type="project" value="UniProtKB-KW"/>
</dbReference>
<keyword evidence="7" id="KW-1185">Reference proteome</keyword>
<evidence type="ECO:0000313" key="6">
    <source>
        <dbReference type="EMBL" id="MDI2089838.1"/>
    </source>
</evidence>
<dbReference type="PANTHER" id="PTHR42788">
    <property type="entry name" value="TAURINE IMPORT ATP-BINDING PROTEIN-RELATED"/>
    <property type="match status" value="1"/>
</dbReference>
<feature type="domain" description="ABC transporter" evidence="5">
    <location>
        <begin position="9"/>
        <end position="230"/>
    </location>
</feature>
<keyword evidence="2" id="KW-0813">Transport</keyword>
<dbReference type="PANTHER" id="PTHR42788:SF2">
    <property type="entry name" value="ABC TRANSPORTER ATP-BINDING PROTEIN"/>
    <property type="match status" value="1"/>
</dbReference>
<evidence type="ECO:0000313" key="7">
    <source>
        <dbReference type="Proteomes" id="UP001431634"/>
    </source>
</evidence>
<dbReference type="InterPro" id="IPR003439">
    <property type="entry name" value="ABC_transporter-like_ATP-bd"/>
</dbReference>
<accession>A0ABT6PYP0</accession>
<sequence>MTDACPPTISIQNLHLSFQNRDIFSNLCTQFLGGKFNILLGSSGVGKSSLLKMIAGLIPISQGKITWDNTLPLPRQISYMGQQDLLMPWATILHNVTLGSKLRAVKPDKNRAKQIIQQVGLVDVVHQYPSQLSGGMRQRVALARTLYENRPVVLMDEPFSALDSVTRTKMQDYTVKLLQGKTVILITHDPFEACRIGEHIQILAGKPVQIYTIPPIDGTIPRHPNDPIVQQTQADLLTLLIQKSSS</sequence>
<evidence type="ECO:0000259" key="5">
    <source>
        <dbReference type="PROSITE" id="PS50893"/>
    </source>
</evidence>
<dbReference type="Pfam" id="PF00005">
    <property type="entry name" value="ABC_tran"/>
    <property type="match status" value="1"/>
</dbReference>